<sequence length="230" mass="26958">MEWKLLGNWERAHKQIHVYQPTYTEISNNSSGTINFRRQFISKRRHEKVLIPQAEKNSRISFPFHAIASPPPEIQAQDQLDLDVEQNVKNSYLIELSSVKPLNPAIERLLNVKKGISRYRIIFLPEFHPNDPVKRLFTENEWIMMESNWRKMPTRQNTHIKVVSWEEVFLDVNGVIRMKTSRRRPRRPSTSLPHPVSSYPYLGGSSRFSSGHVSVSHYSEYLDEVETNFG</sequence>
<reference evidence="1" key="1">
    <citation type="submission" date="2021-06" db="EMBL/GenBank/DDBJ databases">
        <authorList>
            <person name="Kallberg Y."/>
            <person name="Tangrot J."/>
            <person name="Rosling A."/>
        </authorList>
    </citation>
    <scope>NUCLEOTIDE SEQUENCE</scope>
    <source>
        <strain evidence="1">87-6 pot B 2015</strain>
    </source>
</reference>
<protein>
    <submittedName>
        <fullName evidence="1">6459_t:CDS:1</fullName>
    </submittedName>
</protein>
<dbReference type="AlphaFoldDB" id="A0A9N9FYC8"/>
<organism evidence="1 2">
    <name type="scientific">Funneliformis mosseae</name>
    <name type="common">Endomycorrhizal fungus</name>
    <name type="synonym">Glomus mosseae</name>
    <dbReference type="NCBI Taxonomy" id="27381"/>
    <lineage>
        <taxon>Eukaryota</taxon>
        <taxon>Fungi</taxon>
        <taxon>Fungi incertae sedis</taxon>
        <taxon>Mucoromycota</taxon>
        <taxon>Glomeromycotina</taxon>
        <taxon>Glomeromycetes</taxon>
        <taxon>Glomerales</taxon>
        <taxon>Glomeraceae</taxon>
        <taxon>Funneliformis</taxon>
    </lineage>
</organism>
<keyword evidence="2" id="KW-1185">Reference proteome</keyword>
<dbReference type="Proteomes" id="UP000789375">
    <property type="component" value="Unassembled WGS sequence"/>
</dbReference>
<evidence type="ECO:0000313" key="2">
    <source>
        <dbReference type="Proteomes" id="UP000789375"/>
    </source>
</evidence>
<proteinExistence type="predicted"/>
<dbReference type="EMBL" id="CAJVPP010001696">
    <property type="protein sequence ID" value="CAG8568875.1"/>
    <property type="molecule type" value="Genomic_DNA"/>
</dbReference>
<evidence type="ECO:0000313" key="1">
    <source>
        <dbReference type="EMBL" id="CAG8568875.1"/>
    </source>
</evidence>
<gene>
    <name evidence="1" type="ORF">FMOSSE_LOCUS7349</name>
</gene>
<accession>A0A9N9FYC8</accession>
<comment type="caution">
    <text evidence="1">The sequence shown here is derived from an EMBL/GenBank/DDBJ whole genome shotgun (WGS) entry which is preliminary data.</text>
</comment>
<name>A0A9N9FYC8_FUNMO</name>